<dbReference type="AlphaFoldDB" id="A0A4R2MGS3"/>
<sequence>MPRSQDDLPWPPPAYRSSRNAELLAPATQIVRDREDYLGQGLRDVGRRIADDQVELFVSTDPATALQQQFERQAPQFITLHDVGTKASLHLLGALAGAAGARVQRLTIRRQGHGVALAVMQFVEVPLADGSHVRIYSTDLNADTQTRQALALVLMGRSRLGVLMIGELPAHALQSMLQPLQDAIARAPWPNRDLLLLPLASAGTLAAQAARLMGSSGIVVRVTPLAARPNDAWSFISGTWNRMSGHGASQTALNTDIEQALPAPPVPLPEAPTMAMDLLPASSGMSGSRLAAPSAPARPVAAPEAALWADYVQRCVGVKSAVSACIFDLASQRALAHAGSTPLPERLASQGALLIDAMAGAARTLGLGAAAPQAAISYDLQHLLLHPVRGHPGVVLHLVLHGSANALTLARMQLERITPPPSGAV</sequence>
<evidence type="ECO:0000313" key="1">
    <source>
        <dbReference type="EMBL" id="TCP04027.1"/>
    </source>
</evidence>
<accession>A0A4R2MGS3</accession>
<reference evidence="1 2" key="1">
    <citation type="submission" date="2019-03" db="EMBL/GenBank/DDBJ databases">
        <title>Genomic Encyclopedia of Type Strains, Phase IV (KMG-IV): sequencing the most valuable type-strain genomes for metagenomic binning, comparative biology and taxonomic classification.</title>
        <authorList>
            <person name="Goeker M."/>
        </authorList>
    </citation>
    <scope>NUCLEOTIDE SEQUENCE [LARGE SCALE GENOMIC DNA]</scope>
    <source>
        <strain evidence="1 2">DSM 1709</strain>
    </source>
</reference>
<dbReference type="EMBL" id="SLXD01000003">
    <property type="protein sequence ID" value="TCP04027.1"/>
    <property type="molecule type" value="Genomic_DNA"/>
</dbReference>
<proteinExistence type="predicted"/>
<dbReference type="Proteomes" id="UP000295106">
    <property type="component" value="Unassembled WGS sequence"/>
</dbReference>
<organism evidence="1 2">
    <name type="scientific">Rubrivivax gelatinosus</name>
    <name type="common">Rhodocyclus gelatinosus</name>
    <name type="synonym">Rhodopseudomonas gelatinosa</name>
    <dbReference type="NCBI Taxonomy" id="28068"/>
    <lineage>
        <taxon>Bacteria</taxon>
        <taxon>Pseudomonadati</taxon>
        <taxon>Pseudomonadota</taxon>
        <taxon>Betaproteobacteria</taxon>
        <taxon>Burkholderiales</taxon>
        <taxon>Sphaerotilaceae</taxon>
        <taxon>Rubrivivax</taxon>
    </lineage>
</organism>
<evidence type="ECO:0000313" key="2">
    <source>
        <dbReference type="Proteomes" id="UP000295106"/>
    </source>
</evidence>
<dbReference type="GeneID" id="99684368"/>
<gene>
    <name evidence="1" type="ORF">EV684_103275</name>
</gene>
<name>A0A4R2MGS3_RUBGE</name>
<dbReference type="OrthoDB" id="8905299at2"/>
<protein>
    <submittedName>
        <fullName evidence="1">Uncharacterized protein</fullName>
    </submittedName>
</protein>
<comment type="caution">
    <text evidence="1">The sequence shown here is derived from an EMBL/GenBank/DDBJ whole genome shotgun (WGS) entry which is preliminary data.</text>
</comment>
<dbReference type="RefSeq" id="WP_132645535.1">
    <property type="nucleotide sequence ID" value="NZ_CP181386.1"/>
</dbReference>